<dbReference type="GO" id="GO:0042802">
    <property type="term" value="F:identical protein binding"/>
    <property type="evidence" value="ECO:0007669"/>
    <property type="project" value="InterPro"/>
</dbReference>
<dbReference type="AlphaFoldDB" id="A0A0F8Z1Z6"/>
<dbReference type="EMBL" id="LAZR01066145">
    <property type="protein sequence ID" value="KKK54146.1"/>
    <property type="molecule type" value="Genomic_DNA"/>
</dbReference>
<dbReference type="InterPro" id="IPR011717">
    <property type="entry name" value="TPR-4"/>
</dbReference>
<accession>A0A0F8Z1Z6</accession>
<protein>
    <recommendedName>
        <fullName evidence="2">MalT-like TPR region domain-containing protein</fullName>
    </recommendedName>
</protein>
<dbReference type="Pfam" id="PF07721">
    <property type="entry name" value="TPR_4"/>
    <property type="match status" value="1"/>
</dbReference>
<feature type="non-terminal residue" evidence="1">
    <location>
        <position position="348"/>
    </location>
</feature>
<dbReference type="SUPFAM" id="SSF48452">
    <property type="entry name" value="TPR-like"/>
    <property type="match status" value="2"/>
</dbReference>
<comment type="caution">
    <text evidence="1">The sequence shown here is derived from an EMBL/GenBank/DDBJ whole genome shotgun (WGS) entry which is preliminary data.</text>
</comment>
<sequence>SSAVGASVVEGEPNDPLGILHADRLDRNAGGLPAGGDLAVGRQAVDLVDEFDQRVQQGDLLLQLSHFRKMDGEIDLALDWAKKAQIQYQTAGFSEGEHRASTELGSILLADGKLDEALEYFGFSLAEGHWELLEDIRVRSCRAVALFLTGNLSLALAEAEEGVLQASSAKCREWELYLRFIKGRVHFELGLYQEAMNDFLTGLACERLYPCPEARIVIYAWLGRSQAYLGQIKGALALLSCLEATSEKSFFLAEAHYFSGNFGKAAEWIDRAHSQVRESQDLRQNQYPGERVFWTDGFSLLEGRCFVLLQDRSLLKRLIKTFQAYLWGIEGRIETAVETLYAITRGER</sequence>
<name>A0A0F8Z1Z6_9ZZZZ</name>
<dbReference type="Gene3D" id="1.25.40.10">
    <property type="entry name" value="Tetratricopeptide repeat domain"/>
    <property type="match status" value="2"/>
</dbReference>
<gene>
    <name evidence="1" type="ORF">LCGC14_3087670</name>
</gene>
<feature type="non-terminal residue" evidence="1">
    <location>
        <position position="1"/>
    </location>
</feature>
<reference evidence="1" key="1">
    <citation type="journal article" date="2015" name="Nature">
        <title>Complex archaea that bridge the gap between prokaryotes and eukaryotes.</title>
        <authorList>
            <person name="Spang A."/>
            <person name="Saw J.H."/>
            <person name="Jorgensen S.L."/>
            <person name="Zaremba-Niedzwiedzka K."/>
            <person name="Martijn J."/>
            <person name="Lind A.E."/>
            <person name="van Eijk R."/>
            <person name="Schleper C."/>
            <person name="Guy L."/>
            <person name="Ettema T.J."/>
        </authorList>
    </citation>
    <scope>NUCLEOTIDE SEQUENCE</scope>
</reference>
<evidence type="ECO:0008006" key="2">
    <source>
        <dbReference type="Google" id="ProtNLM"/>
    </source>
</evidence>
<proteinExistence type="predicted"/>
<dbReference type="InterPro" id="IPR011990">
    <property type="entry name" value="TPR-like_helical_dom_sf"/>
</dbReference>
<evidence type="ECO:0000313" key="1">
    <source>
        <dbReference type="EMBL" id="KKK54146.1"/>
    </source>
</evidence>
<organism evidence="1">
    <name type="scientific">marine sediment metagenome</name>
    <dbReference type="NCBI Taxonomy" id="412755"/>
    <lineage>
        <taxon>unclassified sequences</taxon>
        <taxon>metagenomes</taxon>
        <taxon>ecological metagenomes</taxon>
    </lineage>
</organism>